<dbReference type="Proteomes" id="UP000627838">
    <property type="component" value="Unassembled WGS sequence"/>
</dbReference>
<dbReference type="RefSeq" id="WP_192760599.1">
    <property type="nucleotide sequence ID" value="NZ_JADBDZ010000001.1"/>
</dbReference>
<keyword evidence="2" id="KW-1185">Reference proteome</keyword>
<sequence>MPRAVRIGPQPPGAMASLDLAFVDPGRAVFRTAPGTSNRGFFYVPAPPPDARSVTFDAGPFGRVPNVPIR</sequence>
<protein>
    <submittedName>
        <fullName evidence="1">Uncharacterized protein</fullName>
    </submittedName>
</protein>
<proteinExistence type="predicted"/>
<gene>
    <name evidence="1" type="ORF">H4W34_004013</name>
</gene>
<comment type="caution">
    <text evidence="1">The sequence shown here is derived from an EMBL/GenBank/DDBJ whole genome shotgun (WGS) entry which is preliminary data.</text>
</comment>
<evidence type="ECO:0000313" key="1">
    <source>
        <dbReference type="EMBL" id="MBE1534180.1"/>
    </source>
</evidence>
<evidence type="ECO:0000313" key="2">
    <source>
        <dbReference type="Proteomes" id="UP000627838"/>
    </source>
</evidence>
<organism evidence="1 2">
    <name type="scientific">Actinomadura algeriensis</name>
    <dbReference type="NCBI Taxonomy" id="1679523"/>
    <lineage>
        <taxon>Bacteria</taxon>
        <taxon>Bacillati</taxon>
        <taxon>Actinomycetota</taxon>
        <taxon>Actinomycetes</taxon>
        <taxon>Streptosporangiales</taxon>
        <taxon>Thermomonosporaceae</taxon>
        <taxon>Actinomadura</taxon>
    </lineage>
</organism>
<dbReference type="EMBL" id="JADBDZ010000001">
    <property type="protein sequence ID" value="MBE1534180.1"/>
    <property type="molecule type" value="Genomic_DNA"/>
</dbReference>
<name>A0ABR9JVN9_9ACTN</name>
<accession>A0ABR9JVN9</accession>
<reference evidence="1 2" key="1">
    <citation type="submission" date="2020-10" db="EMBL/GenBank/DDBJ databases">
        <title>Sequencing the genomes of 1000 actinobacteria strains.</title>
        <authorList>
            <person name="Klenk H.-P."/>
        </authorList>
    </citation>
    <scope>NUCLEOTIDE SEQUENCE [LARGE SCALE GENOMIC DNA]</scope>
    <source>
        <strain evidence="1 2">DSM 46744</strain>
    </source>
</reference>